<dbReference type="EMBL" id="BAAAPU010000004">
    <property type="protein sequence ID" value="GAA1975207.1"/>
    <property type="molecule type" value="Genomic_DNA"/>
</dbReference>
<dbReference type="RefSeq" id="WP_344059898.1">
    <property type="nucleotide sequence ID" value="NZ_BAAAPU010000004.1"/>
</dbReference>
<feature type="transmembrane region" description="Helical" evidence="6">
    <location>
        <begin position="152"/>
        <end position="174"/>
    </location>
</feature>
<dbReference type="PANTHER" id="PTHR31123">
    <property type="entry name" value="ACCUMULATION OF DYADS PROTEIN 2-RELATED"/>
    <property type="match status" value="1"/>
</dbReference>
<organism evidence="7 8">
    <name type="scientific">Terrabacter lapilli</name>
    <dbReference type="NCBI Taxonomy" id="436231"/>
    <lineage>
        <taxon>Bacteria</taxon>
        <taxon>Bacillati</taxon>
        <taxon>Actinomycetota</taxon>
        <taxon>Actinomycetes</taxon>
        <taxon>Micrococcales</taxon>
        <taxon>Intrasporangiaceae</taxon>
        <taxon>Terrabacter</taxon>
    </lineage>
</organism>
<evidence type="ECO:0000256" key="2">
    <source>
        <dbReference type="ARBA" id="ARBA00005587"/>
    </source>
</evidence>
<keyword evidence="5 6" id="KW-0472">Membrane</keyword>
<dbReference type="InterPro" id="IPR000791">
    <property type="entry name" value="Gpr1/Fun34/SatP-like"/>
</dbReference>
<evidence type="ECO:0000313" key="7">
    <source>
        <dbReference type="EMBL" id="GAA1975207.1"/>
    </source>
</evidence>
<dbReference type="NCBIfam" id="NF038013">
    <property type="entry name" value="AceTr_1"/>
    <property type="match status" value="1"/>
</dbReference>
<feature type="transmembrane region" description="Helical" evidence="6">
    <location>
        <begin position="186"/>
        <end position="206"/>
    </location>
</feature>
<evidence type="ECO:0000256" key="1">
    <source>
        <dbReference type="ARBA" id="ARBA00004141"/>
    </source>
</evidence>
<reference evidence="7 8" key="1">
    <citation type="journal article" date="2019" name="Int. J. Syst. Evol. Microbiol.">
        <title>The Global Catalogue of Microorganisms (GCM) 10K type strain sequencing project: providing services to taxonomists for standard genome sequencing and annotation.</title>
        <authorList>
            <consortium name="The Broad Institute Genomics Platform"/>
            <consortium name="The Broad Institute Genome Sequencing Center for Infectious Disease"/>
            <person name="Wu L."/>
            <person name="Ma J."/>
        </authorList>
    </citation>
    <scope>NUCLEOTIDE SEQUENCE [LARGE SCALE GENOMIC DNA]</scope>
    <source>
        <strain evidence="7 8">JCM 15628</strain>
    </source>
</reference>
<evidence type="ECO:0000256" key="6">
    <source>
        <dbReference type="SAM" id="Phobius"/>
    </source>
</evidence>
<sequence>MSDTNITTPTTGMTAATTPLTPVPAATTATADPAPLGLAAFAMTTMALSVVNAGILNAVLAPAVLGLALFYGGGTQLLAGMWEFRRGNTFGAVAFSSFGAFWLSYWFLATFILSAPALAAAAGQVHQAIGLYLLGWTIFTAYMTVASFRVSGAVAAVFVLLTLTFAALCIGAFLATVPSTSSWTKIGGWLGLATALAAWYASFAGVTNETFKRTVVPTWPMAPGAHAR</sequence>
<keyword evidence="8" id="KW-1185">Reference proteome</keyword>
<accession>A0ABN2RUP1</accession>
<keyword evidence="4 6" id="KW-1133">Transmembrane helix</keyword>
<protein>
    <submittedName>
        <fullName evidence="7">Acetate uptake transporter</fullName>
    </submittedName>
</protein>
<dbReference type="InterPro" id="IPR051633">
    <property type="entry name" value="AceTr"/>
</dbReference>
<feature type="transmembrane region" description="Helical" evidence="6">
    <location>
        <begin position="92"/>
        <end position="113"/>
    </location>
</feature>
<dbReference type="Proteomes" id="UP001500013">
    <property type="component" value="Unassembled WGS sequence"/>
</dbReference>
<keyword evidence="3 6" id="KW-0812">Transmembrane</keyword>
<comment type="caution">
    <text evidence="7">The sequence shown here is derived from an EMBL/GenBank/DDBJ whole genome shotgun (WGS) entry which is preliminary data.</text>
</comment>
<proteinExistence type="inferred from homology"/>
<comment type="subcellular location">
    <subcellularLocation>
        <location evidence="1">Membrane</location>
        <topology evidence="1">Multi-pass membrane protein</topology>
    </subcellularLocation>
</comment>
<comment type="similarity">
    <text evidence="2">Belongs to the acetate uptake transporter (AceTr) (TC 2.A.96) family.</text>
</comment>
<feature type="transmembrane region" description="Helical" evidence="6">
    <location>
        <begin position="125"/>
        <end position="145"/>
    </location>
</feature>
<evidence type="ECO:0000313" key="8">
    <source>
        <dbReference type="Proteomes" id="UP001500013"/>
    </source>
</evidence>
<dbReference type="Pfam" id="PF01184">
    <property type="entry name" value="Gpr1_Fun34_YaaH"/>
    <property type="match status" value="1"/>
</dbReference>
<evidence type="ECO:0000256" key="5">
    <source>
        <dbReference type="ARBA" id="ARBA00023136"/>
    </source>
</evidence>
<dbReference type="PANTHER" id="PTHR31123:SF1">
    <property type="entry name" value="ACCUMULATION OF DYADS PROTEIN 2-RELATED"/>
    <property type="match status" value="1"/>
</dbReference>
<name>A0ABN2RUP1_9MICO</name>
<feature type="transmembrane region" description="Helical" evidence="6">
    <location>
        <begin position="46"/>
        <end position="71"/>
    </location>
</feature>
<gene>
    <name evidence="7" type="primary">satP</name>
    <name evidence="7" type="ORF">GCM10009817_14300</name>
</gene>
<evidence type="ECO:0000256" key="3">
    <source>
        <dbReference type="ARBA" id="ARBA00022692"/>
    </source>
</evidence>
<evidence type="ECO:0000256" key="4">
    <source>
        <dbReference type="ARBA" id="ARBA00022989"/>
    </source>
</evidence>